<dbReference type="GO" id="GO:0000160">
    <property type="term" value="P:phosphorelay signal transduction system"/>
    <property type="evidence" value="ECO:0007669"/>
    <property type="project" value="UniProtKB-KW"/>
</dbReference>
<dbReference type="Pfam" id="PF03707">
    <property type="entry name" value="MHYT"/>
    <property type="match status" value="2"/>
</dbReference>
<dbReference type="InterPro" id="IPR029151">
    <property type="entry name" value="Sensor-like_sf"/>
</dbReference>
<dbReference type="SUPFAM" id="SSF55073">
    <property type="entry name" value="Nucleotide cyclase"/>
    <property type="match status" value="1"/>
</dbReference>
<comment type="catalytic activity">
    <reaction evidence="11">
        <text>3',3'-c-di-GMP + H2O = 5'-phosphoguanylyl(3'-&gt;5')guanosine + H(+)</text>
        <dbReference type="Rhea" id="RHEA:24902"/>
        <dbReference type="ChEBI" id="CHEBI:15377"/>
        <dbReference type="ChEBI" id="CHEBI:15378"/>
        <dbReference type="ChEBI" id="CHEBI:58754"/>
        <dbReference type="ChEBI" id="CHEBI:58805"/>
        <dbReference type="EC" id="3.1.4.52"/>
    </reaction>
    <physiologicalReaction direction="left-to-right" evidence="11">
        <dbReference type="Rhea" id="RHEA:24903"/>
    </physiologicalReaction>
</comment>
<evidence type="ECO:0000256" key="3">
    <source>
        <dbReference type="ARBA" id="ARBA00012282"/>
    </source>
</evidence>
<evidence type="ECO:0000259" key="20">
    <source>
        <dbReference type="PROSITE" id="PS50924"/>
    </source>
</evidence>
<dbReference type="CDD" id="cd00130">
    <property type="entry name" value="PAS"/>
    <property type="match status" value="2"/>
</dbReference>
<dbReference type="PANTHER" id="PTHR44757">
    <property type="entry name" value="DIGUANYLATE CYCLASE DGCP"/>
    <property type="match status" value="1"/>
</dbReference>
<feature type="domain" description="PAS" evidence="15">
    <location>
        <begin position="788"/>
        <end position="834"/>
    </location>
</feature>
<dbReference type="PANTHER" id="PTHR44757:SF2">
    <property type="entry name" value="BIOFILM ARCHITECTURE MAINTENANCE PROTEIN MBAA"/>
    <property type="match status" value="1"/>
</dbReference>
<dbReference type="Gene3D" id="3.30.70.270">
    <property type="match status" value="1"/>
</dbReference>
<dbReference type="PROSITE" id="PS50113">
    <property type="entry name" value="PAC"/>
    <property type="match status" value="2"/>
</dbReference>
<feature type="transmembrane region" description="Helical" evidence="14">
    <location>
        <begin position="154"/>
        <end position="176"/>
    </location>
</feature>
<dbReference type="InterPro" id="IPR029787">
    <property type="entry name" value="Nucleotide_cyclase"/>
</dbReference>
<evidence type="ECO:0000313" key="22">
    <source>
        <dbReference type="Proteomes" id="UP000316649"/>
    </source>
</evidence>
<dbReference type="OrthoDB" id="9812260at2"/>
<comment type="function">
    <text evidence="12">Putative oxygen sensor; modulates the activity of FixJ, a transcriptional activator of nitrogen fixation fixK gene. FixL probably acts as a kinase that phosphorylates FixJ.</text>
</comment>
<evidence type="ECO:0000259" key="18">
    <source>
        <dbReference type="PROSITE" id="PS50885"/>
    </source>
</evidence>
<evidence type="ECO:0000256" key="4">
    <source>
        <dbReference type="ARBA" id="ARBA00022553"/>
    </source>
</evidence>
<dbReference type="SUPFAM" id="SSF103190">
    <property type="entry name" value="Sensory domain-like"/>
    <property type="match status" value="1"/>
</dbReference>
<keyword evidence="22" id="KW-1185">Reference proteome</keyword>
<dbReference type="SUPFAM" id="SSF55785">
    <property type="entry name" value="PYP-like sensor domain (PAS domain)"/>
    <property type="match status" value="2"/>
</dbReference>
<evidence type="ECO:0000256" key="13">
    <source>
        <dbReference type="ARBA" id="ARBA00070616"/>
    </source>
</evidence>
<dbReference type="InterPro" id="IPR001633">
    <property type="entry name" value="EAL_dom"/>
</dbReference>
<keyword evidence="6" id="KW-0808">Transferase</keyword>
<keyword evidence="14" id="KW-0472">Membrane</keyword>
<name>A0A557SK43_9GAMM</name>
<dbReference type="SMART" id="SM00091">
    <property type="entry name" value="PAS"/>
    <property type="match status" value="2"/>
</dbReference>
<dbReference type="InterPro" id="IPR001610">
    <property type="entry name" value="PAC"/>
</dbReference>
<dbReference type="Pfam" id="PF00989">
    <property type="entry name" value="PAS"/>
    <property type="match status" value="1"/>
</dbReference>
<dbReference type="GO" id="GO:0005524">
    <property type="term" value="F:ATP binding"/>
    <property type="evidence" value="ECO:0007669"/>
    <property type="project" value="UniProtKB-KW"/>
</dbReference>
<dbReference type="EMBL" id="VMNH01000004">
    <property type="protein sequence ID" value="TVO77804.1"/>
    <property type="molecule type" value="Genomic_DNA"/>
</dbReference>
<feature type="domain" description="PAS" evidence="15">
    <location>
        <begin position="664"/>
        <end position="717"/>
    </location>
</feature>
<dbReference type="GO" id="GO:0016020">
    <property type="term" value="C:membrane"/>
    <property type="evidence" value="ECO:0007669"/>
    <property type="project" value="UniProtKB-SubCell"/>
</dbReference>
<evidence type="ECO:0000256" key="14">
    <source>
        <dbReference type="PROSITE-ProRule" id="PRU00244"/>
    </source>
</evidence>
<evidence type="ECO:0000256" key="10">
    <source>
        <dbReference type="ARBA" id="ARBA00023012"/>
    </source>
</evidence>
<dbReference type="InterPro" id="IPR005330">
    <property type="entry name" value="MHYT_dom"/>
</dbReference>
<dbReference type="InterPro" id="IPR003660">
    <property type="entry name" value="HAMP_dom"/>
</dbReference>
<feature type="domain" description="PAC" evidence="16">
    <location>
        <begin position="861"/>
        <end position="913"/>
    </location>
</feature>
<keyword evidence="8" id="KW-0418">Kinase</keyword>
<comment type="caution">
    <text evidence="21">The sequence shown here is derived from an EMBL/GenBank/DDBJ whole genome shotgun (WGS) entry which is preliminary data.</text>
</comment>
<dbReference type="Proteomes" id="UP000316649">
    <property type="component" value="Unassembled WGS sequence"/>
</dbReference>
<keyword evidence="4" id="KW-0597">Phosphoprotein</keyword>
<evidence type="ECO:0000259" key="17">
    <source>
        <dbReference type="PROSITE" id="PS50883"/>
    </source>
</evidence>
<dbReference type="PROSITE" id="PS50924">
    <property type="entry name" value="MHYT"/>
    <property type="match status" value="1"/>
</dbReference>
<dbReference type="InterPro" id="IPR043128">
    <property type="entry name" value="Rev_trsase/Diguanyl_cyclase"/>
</dbReference>
<dbReference type="Pfam" id="PF00563">
    <property type="entry name" value="EAL"/>
    <property type="match status" value="1"/>
</dbReference>
<evidence type="ECO:0000256" key="6">
    <source>
        <dbReference type="ARBA" id="ARBA00022679"/>
    </source>
</evidence>
<keyword evidence="14" id="KW-1133">Transmembrane helix</keyword>
<dbReference type="Pfam" id="PF13426">
    <property type="entry name" value="PAS_9"/>
    <property type="match status" value="1"/>
</dbReference>
<feature type="transmembrane region" description="Helical" evidence="14">
    <location>
        <begin position="188"/>
        <end position="211"/>
    </location>
</feature>
<comment type="cofactor">
    <cofactor evidence="1">
        <name>Mg(2+)</name>
        <dbReference type="ChEBI" id="CHEBI:18420"/>
    </cofactor>
</comment>
<keyword evidence="9" id="KW-0067">ATP-binding</keyword>
<dbReference type="SMART" id="SM00052">
    <property type="entry name" value="EAL"/>
    <property type="match status" value="1"/>
</dbReference>
<feature type="domain" description="PAC" evidence="16">
    <location>
        <begin position="741"/>
        <end position="791"/>
    </location>
</feature>
<dbReference type="GO" id="GO:0016301">
    <property type="term" value="F:kinase activity"/>
    <property type="evidence" value="ECO:0007669"/>
    <property type="project" value="UniProtKB-KW"/>
</dbReference>
<dbReference type="PROSITE" id="PS50112">
    <property type="entry name" value="PAS"/>
    <property type="match status" value="2"/>
</dbReference>
<dbReference type="Pfam" id="PF00672">
    <property type="entry name" value="HAMP"/>
    <property type="match status" value="1"/>
</dbReference>
<evidence type="ECO:0000313" key="21">
    <source>
        <dbReference type="EMBL" id="TVO77804.1"/>
    </source>
</evidence>
<dbReference type="FunFam" id="3.20.20.450:FF:000001">
    <property type="entry name" value="Cyclic di-GMP phosphodiesterase yahA"/>
    <property type="match status" value="1"/>
</dbReference>
<comment type="caution">
    <text evidence="14">Lacks conserved residue(s) required for the propagation of feature annotation.</text>
</comment>
<organism evidence="21 22">
    <name type="scientific">Sedimenticola selenatireducens</name>
    <dbReference type="NCBI Taxonomy" id="191960"/>
    <lineage>
        <taxon>Bacteria</taxon>
        <taxon>Pseudomonadati</taxon>
        <taxon>Pseudomonadota</taxon>
        <taxon>Gammaproteobacteria</taxon>
        <taxon>Chromatiales</taxon>
        <taxon>Sedimenticolaceae</taxon>
        <taxon>Sedimenticola</taxon>
    </lineage>
</organism>
<evidence type="ECO:0000256" key="5">
    <source>
        <dbReference type="ARBA" id="ARBA00022636"/>
    </source>
</evidence>
<dbReference type="PROSITE" id="PS50883">
    <property type="entry name" value="EAL"/>
    <property type="match status" value="1"/>
</dbReference>
<dbReference type="PROSITE" id="PS50887">
    <property type="entry name" value="GGDEF"/>
    <property type="match status" value="1"/>
</dbReference>
<evidence type="ECO:0000256" key="7">
    <source>
        <dbReference type="ARBA" id="ARBA00022741"/>
    </source>
</evidence>
<dbReference type="InterPro" id="IPR013767">
    <property type="entry name" value="PAS_fold"/>
</dbReference>
<dbReference type="GO" id="GO:0006355">
    <property type="term" value="P:regulation of DNA-templated transcription"/>
    <property type="evidence" value="ECO:0007669"/>
    <property type="project" value="InterPro"/>
</dbReference>
<dbReference type="Gene3D" id="6.10.340.10">
    <property type="match status" value="1"/>
</dbReference>
<dbReference type="InterPro" id="IPR052155">
    <property type="entry name" value="Biofilm_reg_signaling"/>
</dbReference>
<proteinExistence type="predicted"/>
<dbReference type="Gene3D" id="3.20.20.450">
    <property type="entry name" value="EAL domain"/>
    <property type="match status" value="1"/>
</dbReference>
<dbReference type="NCBIfam" id="TIGR00254">
    <property type="entry name" value="GGDEF"/>
    <property type="match status" value="1"/>
</dbReference>
<dbReference type="SMART" id="SM00267">
    <property type="entry name" value="GGDEF"/>
    <property type="match status" value="1"/>
</dbReference>
<keyword evidence="14" id="KW-0812">Transmembrane</keyword>
<feature type="transmembrane region" description="Helical" evidence="14">
    <location>
        <begin position="127"/>
        <end position="148"/>
    </location>
</feature>
<dbReference type="FunFam" id="3.30.450.20:FF:000060">
    <property type="entry name" value="Sensor protein FixL"/>
    <property type="match status" value="1"/>
</dbReference>
<evidence type="ECO:0000256" key="8">
    <source>
        <dbReference type="ARBA" id="ARBA00022777"/>
    </source>
</evidence>
<evidence type="ECO:0000259" key="19">
    <source>
        <dbReference type="PROSITE" id="PS50887"/>
    </source>
</evidence>
<dbReference type="InterPro" id="IPR000160">
    <property type="entry name" value="GGDEF_dom"/>
</dbReference>
<dbReference type="Pfam" id="PF00990">
    <property type="entry name" value="GGDEF"/>
    <property type="match status" value="1"/>
</dbReference>
<dbReference type="CDD" id="cd01949">
    <property type="entry name" value="GGDEF"/>
    <property type="match status" value="1"/>
</dbReference>
<evidence type="ECO:0000256" key="1">
    <source>
        <dbReference type="ARBA" id="ARBA00001946"/>
    </source>
</evidence>
<evidence type="ECO:0000259" key="16">
    <source>
        <dbReference type="PROSITE" id="PS50113"/>
    </source>
</evidence>
<feature type="transmembrane region" description="Helical" evidence="14">
    <location>
        <begin position="231"/>
        <end position="248"/>
    </location>
</feature>
<dbReference type="EC" id="3.1.4.52" evidence="3"/>
<dbReference type="InterPro" id="IPR035965">
    <property type="entry name" value="PAS-like_dom_sf"/>
</dbReference>
<dbReference type="Gene3D" id="3.30.450.20">
    <property type="entry name" value="PAS domain"/>
    <property type="match status" value="3"/>
</dbReference>
<evidence type="ECO:0000256" key="11">
    <source>
        <dbReference type="ARBA" id="ARBA00051114"/>
    </source>
</evidence>
<dbReference type="InterPro" id="IPR000700">
    <property type="entry name" value="PAS-assoc_C"/>
</dbReference>
<evidence type="ECO:0000256" key="9">
    <source>
        <dbReference type="ARBA" id="ARBA00022840"/>
    </source>
</evidence>
<keyword evidence="7" id="KW-0547">Nucleotide-binding</keyword>
<protein>
    <recommendedName>
        <fullName evidence="13">Sensor protein FixL</fullName>
        <ecNumber evidence="3">3.1.4.52</ecNumber>
    </recommendedName>
</protein>
<feature type="transmembrane region" description="Helical" evidence="14">
    <location>
        <begin position="26"/>
        <end position="44"/>
    </location>
</feature>
<dbReference type="CDD" id="cd01948">
    <property type="entry name" value="EAL"/>
    <property type="match status" value="1"/>
</dbReference>
<evidence type="ECO:0000256" key="2">
    <source>
        <dbReference type="ARBA" id="ARBA00004370"/>
    </source>
</evidence>
<dbReference type="SMART" id="SM00086">
    <property type="entry name" value="PAC"/>
    <property type="match status" value="2"/>
</dbReference>
<keyword evidence="5" id="KW-0973">c-di-GMP</keyword>
<feature type="transmembrane region" description="Helical" evidence="14">
    <location>
        <begin position="93"/>
        <end position="115"/>
    </location>
</feature>
<evidence type="ECO:0000259" key="15">
    <source>
        <dbReference type="PROSITE" id="PS50112"/>
    </source>
</evidence>
<sequence>MRGNVQGQELHVSVTPIEGVFDPSGVLLSVIVAFAASYVAFSMVRRLLVAEGISRWYWYLGAAVALGGGAWTMHFIGMIALQLPFPVQYHKGLTLLSLFIAIAGSFIALLVIVNYERAWQRFALGSLIWTSVVTAMHFVGMATMVMPARMDYDIGIILLSVVISFGAAGLALSLLYKEATLDVKTSSWRFISAVTMGLSIIGIHYLAMFGTRFVPVETSRSVFLNSFESDQLLWPLAIGVLFILYLLMGMSLRGNGQALKGSIGTRLRVIVVVLVTVTGMCVGLLSVIEIDSILVRNKNEHLKFELEGEGKEFARLIRRLEDDVRFLSRVPGIAVLMKGLAAKNSAIGDVPPEVVKRRISSLFRDFLISKPEYMQIRLIGADGGGRQLIRAERQGEDIVEINEQLLQPMASEHYFTETLKLLPGVTYLSDIDFNREDGVVTDPRVMVIRIAAPIYFDRDNSPAGIVVIYVNLSQVFSMMTRSEQPGDRNLVTDQAGRLLAYRDSTLQRYGADALFTQVRYPFLRELFNKTPSGGSFAAKVSDGGEQLYVHLHKVGVSERYPDRELVMVEILPAAYIDQQLRPILNKTFIATLLLILLSIPVAIWLVRQIVNPLNISMRSIAQFAAGDMRVNFPTSDLHEISLLSEAFTQMREQVNSRELALSEAEARIRSVVEHVADGIVTIDGEGIIRSLNGAAERMFGYDDQAIVGNNVSILMPEPYRTEHDGYIDRFNKGLGGNAIGFPREFQAQHQDGHLFPIEVTISVVQQGKEQIFIGLIRDLTERQHARQQERLAAKVMETSLESIAITDAKNRIQYVNPAFCEITGYSFAESLGKNPSFLSSGRHDGAFYKAMWEGINNEGSWQGEIWDRRKDGTLYLKWLSITAIENSAGEVTHYVGIASDITERKQTEERLKDLAHHDQLTGLPNRQLFNDRLEHAVIQAARSRERIALLFIDLDRFKGINDTYGHDVGDKLLIEVANRIHGKVREGDTVARLGGDEFTVILPDIKEVSNAVHIAYEIIELIDLPVIAEGHDCSVGASIGIAFYPEDGTTTSALVRHADIAMYRAKSHSGSACSLFDKEMEETAARRLSIEMRLRTAIENGQFFLNYQPLIDIESGLPVSFEALIRWQVPGMGVVSPTEFIPLSEETGQIVEIGAWVLEAVCRQLADWRSLGLKLLPVAVNVSTRQLLERDFVSQIKKLLEHYQLDAQCIELELTETTLMKYPKESQQVLEECHRLGLSIAIDDFGTGYSSLEYLKQLPVNKLKIDRTFIKDLEASTRTQAIVGSVVHLAQGLEMQVVAEGVETPGQLKLLREFDCGYLQGYLFSRPVSAEVAAEVLSESKVYC</sequence>
<feature type="domain" description="MHYT" evidence="20">
    <location>
        <begin position="21"/>
        <end position="214"/>
    </location>
</feature>
<feature type="domain" description="GGDEF" evidence="19">
    <location>
        <begin position="945"/>
        <end position="1078"/>
    </location>
</feature>
<feature type="transmembrane region" description="Helical" evidence="14">
    <location>
        <begin position="56"/>
        <end position="81"/>
    </location>
</feature>
<dbReference type="PROSITE" id="PS50885">
    <property type="entry name" value="HAMP"/>
    <property type="match status" value="1"/>
</dbReference>
<gene>
    <name evidence="21" type="ORF">FHP88_03110</name>
</gene>
<dbReference type="GO" id="GO:0071732">
    <property type="term" value="P:cellular response to nitric oxide"/>
    <property type="evidence" value="ECO:0007669"/>
    <property type="project" value="UniProtKB-ARBA"/>
</dbReference>
<keyword evidence="10" id="KW-0902">Two-component regulatory system</keyword>
<dbReference type="NCBIfam" id="TIGR00229">
    <property type="entry name" value="sensory_box"/>
    <property type="match status" value="2"/>
</dbReference>
<accession>A0A557SK43</accession>
<feature type="domain" description="EAL" evidence="17">
    <location>
        <begin position="1087"/>
        <end position="1341"/>
    </location>
</feature>
<evidence type="ECO:0000256" key="12">
    <source>
        <dbReference type="ARBA" id="ARBA00059827"/>
    </source>
</evidence>
<dbReference type="InterPro" id="IPR035919">
    <property type="entry name" value="EAL_sf"/>
</dbReference>
<dbReference type="CDD" id="cd18773">
    <property type="entry name" value="PDC1_HK_sensor"/>
    <property type="match status" value="1"/>
</dbReference>
<feature type="domain" description="HAMP" evidence="18">
    <location>
        <begin position="607"/>
        <end position="659"/>
    </location>
</feature>
<comment type="subcellular location">
    <subcellularLocation>
        <location evidence="2">Membrane</location>
    </subcellularLocation>
</comment>
<dbReference type="GO" id="GO:0071111">
    <property type="term" value="F:cyclic-guanylate-specific phosphodiesterase activity"/>
    <property type="evidence" value="ECO:0007669"/>
    <property type="project" value="UniProtKB-EC"/>
</dbReference>
<dbReference type="InterPro" id="IPR000014">
    <property type="entry name" value="PAS"/>
</dbReference>
<reference evidence="21 22" key="1">
    <citation type="submission" date="2019-07" db="EMBL/GenBank/DDBJ databases">
        <title>The pathways for chlorine oxyanion respiration interact through the shared metabolite chlorate.</title>
        <authorList>
            <person name="Barnum T.P."/>
            <person name="Cheng Y."/>
            <person name="Hill K.A."/>
            <person name="Lucas L.N."/>
            <person name="Carlson H.K."/>
            <person name="Coates J.D."/>
        </authorList>
    </citation>
    <scope>NUCLEOTIDE SEQUENCE [LARGE SCALE GENOMIC DNA]</scope>
    <source>
        <strain evidence="21 22">BK-1</strain>
    </source>
</reference>
<feature type="transmembrane region" description="Helical" evidence="14">
    <location>
        <begin position="269"/>
        <end position="288"/>
    </location>
</feature>
<dbReference type="RefSeq" id="WP_144357528.1">
    <property type="nucleotide sequence ID" value="NZ_VMNH01000004.1"/>
</dbReference>
<dbReference type="SUPFAM" id="SSF141868">
    <property type="entry name" value="EAL domain-like"/>
    <property type="match status" value="1"/>
</dbReference>
<dbReference type="FunFam" id="3.30.70.270:FF:000001">
    <property type="entry name" value="Diguanylate cyclase domain protein"/>
    <property type="match status" value="1"/>
</dbReference>